<dbReference type="GO" id="GO:0006352">
    <property type="term" value="P:DNA-templated transcription initiation"/>
    <property type="evidence" value="ECO:0007669"/>
    <property type="project" value="InterPro"/>
</dbReference>
<dbReference type="InParanoid" id="A0A545AIG8"/>
<dbReference type="RefSeq" id="WP_142708542.1">
    <property type="nucleotide sequence ID" value="NZ_VIRS01000030.1"/>
</dbReference>
<comment type="caution">
    <text evidence="1">The sequence shown here is derived from an EMBL/GenBank/DDBJ whole genome shotgun (WGS) entry which is preliminary data.</text>
</comment>
<dbReference type="InterPro" id="IPR013325">
    <property type="entry name" value="RNA_pol_sigma_r2"/>
</dbReference>
<proteinExistence type="predicted"/>
<evidence type="ECO:0000313" key="1">
    <source>
        <dbReference type="EMBL" id="TQS41112.1"/>
    </source>
</evidence>
<dbReference type="EMBL" id="VIRS01000030">
    <property type="protein sequence ID" value="TQS41112.1"/>
    <property type="molecule type" value="Genomic_DNA"/>
</dbReference>
<dbReference type="GO" id="GO:0003700">
    <property type="term" value="F:DNA-binding transcription factor activity"/>
    <property type="evidence" value="ECO:0007669"/>
    <property type="project" value="InterPro"/>
</dbReference>
<sequence>MFGSYDLVAAAYDGDRVAAERLVSESLPLVYTLLVRAASPRADVPELVARTMALVSAGMPGLGEPAVYRPWLCGTALRFLWAAEQDDAAGRHADAPASLLGANTGAGTDQRAEAGEAIRWIGPDDRELLSLWWLEVAGELTRDELVAASGLSPAQAAGRIRQIEARYEDARTAVRVLASVPACADLTAVLARWDRRPSERRRRQVARHAEECPTCQVRTGDLIPADRLLRGTPLVPPPPAVTARVREVLASGAAAGLAPDRGRNTPLRRALDGIRRVAAMPRVQTGTRIAAVGVALALLIGALMSYAHSREADGDPSGSALHVVPATW</sequence>
<dbReference type="SUPFAM" id="SSF88946">
    <property type="entry name" value="Sigma2 domain of RNA polymerase sigma factors"/>
    <property type="match status" value="1"/>
</dbReference>
<gene>
    <name evidence="1" type="ORF">FL583_31645</name>
</gene>
<accession>A0A545AIG8</accession>
<evidence type="ECO:0000313" key="2">
    <source>
        <dbReference type="Proteomes" id="UP000317982"/>
    </source>
</evidence>
<dbReference type="Proteomes" id="UP000317982">
    <property type="component" value="Unassembled WGS sequence"/>
</dbReference>
<dbReference type="AlphaFoldDB" id="A0A545AIG8"/>
<dbReference type="Gene3D" id="1.10.1740.10">
    <property type="match status" value="1"/>
</dbReference>
<keyword evidence="2" id="KW-1185">Reference proteome</keyword>
<evidence type="ECO:0008006" key="3">
    <source>
        <dbReference type="Google" id="ProtNLM"/>
    </source>
</evidence>
<dbReference type="OrthoDB" id="8611574at2"/>
<reference evidence="1 2" key="1">
    <citation type="submission" date="2019-07" db="EMBL/GenBank/DDBJ databases">
        <title>Cryptosporangium phraense sp. nov., isolated from plant litter.</title>
        <authorList>
            <person name="Suriyachadkun C."/>
        </authorList>
    </citation>
    <scope>NUCLEOTIDE SEQUENCE [LARGE SCALE GENOMIC DNA]</scope>
    <source>
        <strain evidence="1 2">A-T 5661</strain>
    </source>
</reference>
<protein>
    <recommendedName>
        <fullName evidence="3">Sigma-70 family RNA polymerase sigma factor</fullName>
    </recommendedName>
</protein>
<name>A0A545AIG8_9ACTN</name>
<organism evidence="1 2">
    <name type="scientific">Cryptosporangium phraense</name>
    <dbReference type="NCBI Taxonomy" id="2593070"/>
    <lineage>
        <taxon>Bacteria</taxon>
        <taxon>Bacillati</taxon>
        <taxon>Actinomycetota</taxon>
        <taxon>Actinomycetes</taxon>
        <taxon>Cryptosporangiales</taxon>
        <taxon>Cryptosporangiaceae</taxon>
        <taxon>Cryptosporangium</taxon>
    </lineage>
</organism>